<name>A0A2T6APY4_9RHOB</name>
<reference evidence="2 3" key="1">
    <citation type="submission" date="2018-04" db="EMBL/GenBank/DDBJ databases">
        <title>Genomic Encyclopedia of Archaeal and Bacterial Type Strains, Phase II (KMG-II): from individual species to whole genera.</title>
        <authorList>
            <person name="Goeker M."/>
        </authorList>
    </citation>
    <scope>NUCLEOTIDE SEQUENCE [LARGE SCALE GENOMIC DNA]</scope>
    <source>
        <strain evidence="2 3">DSM 21823</strain>
    </source>
</reference>
<keyword evidence="3" id="KW-1185">Reference proteome</keyword>
<keyword evidence="1" id="KW-0472">Membrane</keyword>
<protein>
    <submittedName>
        <fullName evidence="2">Uncharacterized protein</fullName>
    </submittedName>
</protein>
<evidence type="ECO:0000313" key="3">
    <source>
        <dbReference type="Proteomes" id="UP000244224"/>
    </source>
</evidence>
<keyword evidence="1" id="KW-0812">Transmembrane</keyword>
<dbReference type="AlphaFoldDB" id="A0A2T6APY4"/>
<dbReference type="RefSeq" id="WP_108130500.1">
    <property type="nucleotide sequence ID" value="NZ_QBKP01000020.1"/>
</dbReference>
<accession>A0A2T6APY4</accession>
<keyword evidence="1" id="KW-1133">Transmembrane helix</keyword>
<dbReference type="EMBL" id="QBKP01000020">
    <property type="protein sequence ID" value="PTX45840.1"/>
    <property type="molecule type" value="Genomic_DNA"/>
</dbReference>
<gene>
    <name evidence="2" type="ORF">C8N34_12085</name>
</gene>
<feature type="transmembrane region" description="Helical" evidence="1">
    <location>
        <begin position="63"/>
        <end position="81"/>
    </location>
</feature>
<dbReference type="Proteomes" id="UP000244224">
    <property type="component" value="Unassembled WGS sequence"/>
</dbReference>
<sequence length="123" mass="13352">MFRIIREISNTVKMANEIASRAGHEPRWTLFLTNRSFIAQVIATVFAVAGIFGVFLPVDAGDVVEVIAAVGFLVSQGWALVERVRGKTAVVWNRDQAVKAVTEAEAVKNDALSQALDRAIRGA</sequence>
<proteinExistence type="predicted"/>
<comment type="caution">
    <text evidence="2">The sequence shown here is derived from an EMBL/GenBank/DDBJ whole genome shotgun (WGS) entry which is preliminary data.</text>
</comment>
<feature type="transmembrane region" description="Helical" evidence="1">
    <location>
        <begin position="37"/>
        <end position="57"/>
    </location>
</feature>
<evidence type="ECO:0000313" key="2">
    <source>
        <dbReference type="EMBL" id="PTX45840.1"/>
    </source>
</evidence>
<evidence type="ECO:0000256" key="1">
    <source>
        <dbReference type="SAM" id="Phobius"/>
    </source>
</evidence>
<organism evidence="2 3">
    <name type="scientific">Gemmobacter caeni</name>
    <dbReference type="NCBI Taxonomy" id="589035"/>
    <lineage>
        <taxon>Bacteria</taxon>
        <taxon>Pseudomonadati</taxon>
        <taxon>Pseudomonadota</taxon>
        <taxon>Alphaproteobacteria</taxon>
        <taxon>Rhodobacterales</taxon>
        <taxon>Paracoccaceae</taxon>
        <taxon>Gemmobacter</taxon>
    </lineage>
</organism>
<dbReference type="OrthoDB" id="7776717at2"/>